<dbReference type="GO" id="GO:0098703">
    <property type="term" value="P:calcium ion import across plasma membrane"/>
    <property type="evidence" value="ECO:0007669"/>
    <property type="project" value="TreeGrafter"/>
</dbReference>
<feature type="transmembrane region" description="Helical" evidence="3">
    <location>
        <begin position="1163"/>
        <end position="1182"/>
    </location>
</feature>
<proteinExistence type="predicted"/>
<feature type="transmembrane region" description="Helical" evidence="3">
    <location>
        <begin position="1091"/>
        <end position="1112"/>
    </location>
</feature>
<evidence type="ECO:0008006" key="6">
    <source>
        <dbReference type="Google" id="ProtNLM"/>
    </source>
</evidence>
<dbReference type="PANTHER" id="PTHR10582">
    <property type="entry name" value="TRANSIENT RECEPTOR POTENTIAL ION CHANNEL PROTEIN"/>
    <property type="match status" value="1"/>
</dbReference>
<keyword evidence="5" id="KW-1185">Reference proteome</keyword>
<feature type="transmembrane region" description="Helical" evidence="3">
    <location>
        <begin position="1037"/>
        <end position="1055"/>
    </location>
</feature>
<keyword evidence="3" id="KW-1133">Transmembrane helix</keyword>
<feature type="transmembrane region" description="Helical" evidence="3">
    <location>
        <begin position="1124"/>
        <end position="1143"/>
    </location>
</feature>
<evidence type="ECO:0000256" key="1">
    <source>
        <dbReference type="ARBA" id="ARBA00022737"/>
    </source>
</evidence>
<dbReference type="OrthoDB" id="2330027at2759"/>
<evidence type="ECO:0000256" key="3">
    <source>
        <dbReference type="SAM" id="Phobius"/>
    </source>
</evidence>
<dbReference type="SUPFAM" id="SSF101908">
    <property type="entry name" value="Putative isomerase YbhE"/>
    <property type="match status" value="1"/>
</dbReference>
<dbReference type="EMBL" id="JEMT01016686">
    <property type="protein sequence ID" value="EXX70097.1"/>
    <property type="molecule type" value="Genomic_DNA"/>
</dbReference>
<dbReference type="InterPro" id="IPR024862">
    <property type="entry name" value="TRPV"/>
</dbReference>
<feature type="coiled-coil region" evidence="2">
    <location>
        <begin position="1297"/>
        <end position="1365"/>
    </location>
</feature>
<keyword evidence="3" id="KW-0812">Transmembrane</keyword>
<feature type="transmembrane region" description="Helical" evidence="3">
    <location>
        <begin position="1228"/>
        <end position="1251"/>
    </location>
</feature>
<comment type="caution">
    <text evidence="4">The sequence shown here is derived from an EMBL/GenBank/DDBJ whole genome shotgun (WGS) entry which is preliminary data.</text>
</comment>
<dbReference type="HOGENOM" id="CLU_249681_0_0_1"/>
<evidence type="ECO:0000313" key="5">
    <source>
        <dbReference type="Proteomes" id="UP000022910"/>
    </source>
</evidence>
<dbReference type="STRING" id="1432141.A0A015JKQ9"/>
<dbReference type="PANTHER" id="PTHR10582:SF2">
    <property type="entry name" value="INACTIVE"/>
    <property type="match status" value="1"/>
</dbReference>
<keyword evidence="2" id="KW-0175">Coiled coil</keyword>
<protein>
    <recommendedName>
        <fullName evidence="6">Ion transport domain-containing protein</fullName>
    </recommendedName>
</protein>
<sequence>MSLEVNEKTCKRCGKNMSGELHSTLYCSRVCQKEDWKCSKNENNEIDFDEPSYTVISRPQEIMLVGRVKPKGTLLNSDMVNQKLFDTYLNTSLEVKLCSHVNPSTLSFATSASNEYFASLYVMQDSPTVKITVYQFKLDQICINWQGDFPLSVDEKYVAVVDTDGVGKLELEGSLMNDGETLFLHISSDYSHCLHLLIKDKGSSMTWVHPERKGQQFKCRDYQFSDDERYFFIVGTEEVNTARTIESYPIEAYSTTNWELVKKWSVECDYKRTVTNVKLLGPLYFDKSIYVAIKSDHSERSLIQDLINDVTITLPIQDFNYNSSRRVWVSKGGNNLVALPTKKGSLNYWDLTNPTYHPFQECTLLGVESEQDIVTSKHEYLCRFSPNGEVITVISANDRLINIQIMLTWNFQIIDHISIDYSTFNGYQVLSVGMSESSGLLIFGAIFPPYPSAGAIRVVASSVPGIYDYVSKAEKYFDTISKGISAVDCELFASWEVMAAYNKLSVTPKSTSPDQSPVNDIVRDNVYELMFLSNNCYDPGTSLESDAAEKVIHLLSFSYPWNEACKVHVFAVKCNHTLTIIAVRFVKRHGMPGDFTEMCIRILYTDHNIFGSSLTLEIAKCKDHYFLTIEHKSELRTYSGILHATKTSIVITDFNIKCDAKYDIFAISDSRNITLPNDWFVSPNNIITSSSTFCGYIPNFGQDGNNGLLRFGSRKRSVYSAPKLEIWLIYNHRDRESDNVLDEQFINIVSNNYDSIFEDMNYDNNDWLFPCVFAGAMNVDAISNSNLLTDEFLKQYHQSKELVMKNTMTITYCISAVCRIQPTGVRSFLNYIALWDMDVEDRIVNVRSIDESKKNENFIKKKFEIIRESDKFIEITNFIRKILKNISKNETLMGIVNFIRWRLNPSLLYDMFSLMKYQRSNQTTYSTVTKYTLPLAGFCSYKNEVFKLPKWNYKLDSRHNSLHQMAMLSLGQVTTLISNQAKPHHSFAESPFSCLIDEILDIKDEDLMLDFFEIIWLKKLLNWKLDTFAKRRYLERLLIPMLINLLMHLLSGILMTQGNVYGAKVTASLQLIVIIYLGLHESIQLATRPKYWKSFINYIDLTAIILAFIMIIRVLSDKPPSGEFIGFSTAIIWADMILQFRFYKPVGVLLIVLKDMVKEIFGFLILLTTLLFGFAFMPFFILRNETSNSDSKTNSFVNFGSALVEMIKFLGNDFDSLKPWDDRASIQFFRILFIILISLLFLSMLIVLLNLHVKSITKKGQIKWLKQVSEMIVDIEKYLLTPWERNRVDWFPTWFTYNVTEAESAEWEKMIELKEKEWPFNESKDSKDSKDDKTKNKIETLEQSLDEIKLILEQLRVEAREKNENHS</sequence>
<organism evidence="4 5">
    <name type="scientific">Rhizophagus irregularis (strain DAOM 197198w)</name>
    <name type="common">Glomus intraradices</name>
    <dbReference type="NCBI Taxonomy" id="1432141"/>
    <lineage>
        <taxon>Eukaryota</taxon>
        <taxon>Fungi</taxon>
        <taxon>Fungi incertae sedis</taxon>
        <taxon>Mucoromycota</taxon>
        <taxon>Glomeromycotina</taxon>
        <taxon>Glomeromycetes</taxon>
        <taxon>Glomerales</taxon>
        <taxon>Glomeraceae</taxon>
        <taxon>Rhizophagus</taxon>
    </lineage>
</organism>
<gene>
    <name evidence="4" type="ORF">RirG_090460</name>
</gene>
<evidence type="ECO:0000256" key="2">
    <source>
        <dbReference type="SAM" id="Coils"/>
    </source>
</evidence>
<dbReference type="Proteomes" id="UP000022910">
    <property type="component" value="Unassembled WGS sequence"/>
</dbReference>
<reference evidence="4 5" key="1">
    <citation type="submission" date="2014-02" db="EMBL/GenBank/DDBJ databases">
        <title>Single nucleus genome sequencing reveals high similarity among nuclei of an endomycorrhizal fungus.</title>
        <authorList>
            <person name="Lin K."/>
            <person name="Geurts R."/>
            <person name="Zhang Z."/>
            <person name="Limpens E."/>
            <person name="Saunders D.G."/>
            <person name="Mu D."/>
            <person name="Pang E."/>
            <person name="Cao H."/>
            <person name="Cha H."/>
            <person name="Lin T."/>
            <person name="Zhou Q."/>
            <person name="Shang Y."/>
            <person name="Li Y."/>
            <person name="Ivanov S."/>
            <person name="Sharma T."/>
            <person name="Velzen R.V."/>
            <person name="Ruijter N.D."/>
            <person name="Aanen D.K."/>
            <person name="Win J."/>
            <person name="Kamoun S."/>
            <person name="Bisseling T."/>
            <person name="Huang S."/>
        </authorList>
    </citation>
    <scope>NUCLEOTIDE SEQUENCE [LARGE SCALE GENOMIC DNA]</scope>
    <source>
        <strain evidence="5">DAOM197198w</strain>
    </source>
</reference>
<name>A0A015JKQ9_RHIIW</name>
<evidence type="ECO:0000313" key="4">
    <source>
        <dbReference type="EMBL" id="EXX70097.1"/>
    </source>
</evidence>
<dbReference type="OMA" id="WEFIRAT"/>
<keyword evidence="1" id="KW-0677">Repeat</keyword>
<keyword evidence="3" id="KW-0472">Membrane</keyword>
<dbReference type="GO" id="GO:0005886">
    <property type="term" value="C:plasma membrane"/>
    <property type="evidence" value="ECO:0007669"/>
    <property type="project" value="TreeGrafter"/>
</dbReference>
<dbReference type="GO" id="GO:0005216">
    <property type="term" value="F:monoatomic ion channel activity"/>
    <property type="evidence" value="ECO:0007669"/>
    <property type="project" value="InterPro"/>
</dbReference>
<accession>A0A015JKQ9</accession>